<dbReference type="Proteomes" id="UP000249341">
    <property type="component" value="Unassembled WGS sequence"/>
</dbReference>
<evidence type="ECO:0000313" key="1">
    <source>
        <dbReference type="EMBL" id="RAK28344.1"/>
    </source>
</evidence>
<evidence type="ECO:0000313" key="2">
    <source>
        <dbReference type="Proteomes" id="UP000249341"/>
    </source>
</evidence>
<name>A0A327Z1T2_9ACTN</name>
<gene>
    <name evidence="1" type="ORF">B0I29_120112</name>
</gene>
<protein>
    <submittedName>
        <fullName evidence="1">Uncharacterized protein</fullName>
    </submittedName>
</protein>
<reference evidence="1 2" key="1">
    <citation type="submission" date="2018-06" db="EMBL/GenBank/DDBJ databases">
        <title>Genomic Encyclopedia of Type Strains, Phase III (KMG-III): the genomes of soil and plant-associated and newly described type strains.</title>
        <authorList>
            <person name="Whitman W."/>
        </authorList>
    </citation>
    <scope>NUCLEOTIDE SEQUENCE [LARGE SCALE GENOMIC DNA]</scope>
    <source>
        <strain evidence="1 2">CGMCC 4.7090</strain>
    </source>
</reference>
<sequence>MIARPPLDWSALQAHVSTYSLKLWRATIPGAANSSSTPVVL</sequence>
<organism evidence="1 2">
    <name type="scientific">Actinoplanes lutulentus</name>
    <dbReference type="NCBI Taxonomy" id="1287878"/>
    <lineage>
        <taxon>Bacteria</taxon>
        <taxon>Bacillati</taxon>
        <taxon>Actinomycetota</taxon>
        <taxon>Actinomycetes</taxon>
        <taxon>Micromonosporales</taxon>
        <taxon>Micromonosporaceae</taxon>
        <taxon>Actinoplanes</taxon>
    </lineage>
</organism>
<accession>A0A327Z1T2</accession>
<comment type="caution">
    <text evidence="1">The sequence shown here is derived from an EMBL/GenBank/DDBJ whole genome shotgun (WGS) entry which is preliminary data.</text>
</comment>
<dbReference type="AlphaFoldDB" id="A0A327Z1T2"/>
<keyword evidence="2" id="KW-1185">Reference proteome</keyword>
<proteinExistence type="predicted"/>
<dbReference type="EMBL" id="QLMJ01000020">
    <property type="protein sequence ID" value="RAK28344.1"/>
    <property type="molecule type" value="Genomic_DNA"/>
</dbReference>